<dbReference type="Proteomes" id="UP000005239">
    <property type="component" value="Unassembled WGS sequence"/>
</dbReference>
<accession>A0A2A6BFR5</accession>
<proteinExistence type="predicted"/>
<dbReference type="AlphaFoldDB" id="A0A2A6BFR5"/>
<dbReference type="Pfam" id="PF00270">
    <property type="entry name" value="DEAD"/>
    <property type="match status" value="1"/>
</dbReference>
<dbReference type="Gene3D" id="3.40.50.300">
    <property type="entry name" value="P-loop containing nucleotide triphosphate hydrolases"/>
    <property type="match status" value="1"/>
</dbReference>
<dbReference type="SUPFAM" id="SSF52540">
    <property type="entry name" value="P-loop containing nucleoside triphosphate hydrolases"/>
    <property type="match status" value="1"/>
</dbReference>
<sequence length="239" mass="26628">MRSSGNDIYGGGGGGYDGGGRSSGSRIGKDRPLPEIDWTREKMNPINKDLYEENPAVTACPQFEIDQWITSNQGRGIPRPVCEFSEAPFRRKGIDMLYHNFQKPSVIQSISWPIAMSGRDIISIAKTGCGKTLALMLPGLMRTLAQTPRAQRDGPSILVFYPLARACPANDRLFRRCLEGSSGQRPRERSRRHRRNSQAPLVCVDAASWFTMRPTACWTWDSSPRSARSSLRTGPTVRL</sequence>
<feature type="region of interest" description="Disordered" evidence="1">
    <location>
        <begin position="1"/>
        <end position="36"/>
    </location>
</feature>
<name>A0A2A6BFR5_PRIPA</name>
<dbReference type="PANTHER" id="PTHR47958">
    <property type="entry name" value="ATP-DEPENDENT RNA HELICASE DBP3"/>
    <property type="match status" value="1"/>
</dbReference>
<dbReference type="EnsemblMetazoa" id="PPA00532.1">
    <property type="protein sequence ID" value="PPA00532.1"/>
    <property type="gene ID" value="WBGene00090086"/>
</dbReference>
<dbReference type="InterPro" id="IPR011545">
    <property type="entry name" value="DEAD/DEAH_box_helicase_dom"/>
</dbReference>
<protein>
    <submittedName>
        <fullName evidence="3">Helicase</fullName>
    </submittedName>
</protein>
<reference evidence="3" key="2">
    <citation type="submission" date="2022-06" db="UniProtKB">
        <authorList>
            <consortium name="EnsemblMetazoa"/>
        </authorList>
    </citation>
    <scope>IDENTIFICATION</scope>
    <source>
        <strain evidence="3">PS312</strain>
    </source>
</reference>
<reference evidence="4" key="1">
    <citation type="journal article" date="2008" name="Nat. Genet.">
        <title>The Pristionchus pacificus genome provides a unique perspective on nematode lifestyle and parasitism.</title>
        <authorList>
            <person name="Dieterich C."/>
            <person name="Clifton S.W."/>
            <person name="Schuster L.N."/>
            <person name="Chinwalla A."/>
            <person name="Delehaunty K."/>
            <person name="Dinkelacker I."/>
            <person name="Fulton L."/>
            <person name="Fulton R."/>
            <person name="Godfrey J."/>
            <person name="Minx P."/>
            <person name="Mitreva M."/>
            <person name="Roeseler W."/>
            <person name="Tian H."/>
            <person name="Witte H."/>
            <person name="Yang S.P."/>
            <person name="Wilson R.K."/>
            <person name="Sommer R.J."/>
        </authorList>
    </citation>
    <scope>NUCLEOTIDE SEQUENCE [LARGE SCALE GENOMIC DNA]</scope>
    <source>
        <strain evidence="4">PS312</strain>
    </source>
</reference>
<evidence type="ECO:0000256" key="1">
    <source>
        <dbReference type="SAM" id="MobiDB-lite"/>
    </source>
</evidence>
<gene>
    <name evidence="3" type="primary">WBGene00090086</name>
</gene>
<feature type="compositionally biased region" description="Basic and acidic residues" evidence="1">
    <location>
        <begin position="27"/>
        <end position="36"/>
    </location>
</feature>
<keyword evidence="4" id="KW-1185">Reference proteome</keyword>
<dbReference type="OrthoDB" id="196131at2759"/>
<accession>A0A8R1U3U8</accession>
<evidence type="ECO:0000313" key="4">
    <source>
        <dbReference type="Proteomes" id="UP000005239"/>
    </source>
</evidence>
<organism evidence="3 4">
    <name type="scientific">Pristionchus pacificus</name>
    <name type="common">Parasitic nematode worm</name>
    <dbReference type="NCBI Taxonomy" id="54126"/>
    <lineage>
        <taxon>Eukaryota</taxon>
        <taxon>Metazoa</taxon>
        <taxon>Ecdysozoa</taxon>
        <taxon>Nematoda</taxon>
        <taxon>Chromadorea</taxon>
        <taxon>Rhabditida</taxon>
        <taxon>Rhabditina</taxon>
        <taxon>Diplogasteromorpha</taxon>
        <taxon>Diplogasteroidea</taxon>
        <taxon>Neodiplogasteridae</taxon>
        <taxon>Pristionchus</taxon>
    </lineage>
</organism>
<feature type="compositionally biased region" description="Gly residues" evidence="1">
    <location>
        <begin position="8"/>
        <end position="22"/>
    </location>
</feature>
<dbReference type="GO" id="GO:0003676">
    <property type="term" value="F:nucleic acid binding"/>
    <property type="evidence" value="ECO:0007669"/>
    <property type="project" value="InterPro"/>
</dbReference>
<evidence type="ECO:0000259" key="2">
    <source>
        <dbReference type="Pfam" id="PF00270"/>
    </source>
</evidence>
<dbReference type="InterPro" id="IPR027417">
    <property type="entry name" value="P-loop_NTPase"/>
</dbReference>
<feature type="domain" description="DEAD/DEAH-box helicase" evidence="2">
    <location>
        <begin position="107"/>
        <end position="164"/>
    </location>
</feature>
<evidence type="ECO:0000313" key="3">
    <source>
        <dbReference type="EnsemblMetazoa" id="PPA00532.1"/>
    </source>
</evidence>
<dbReference type="GO" id="GO:0005524">
    <property type="term" value="F:ATP binding"/>
    <property type="evidence" value="ECO:0007669"/>
    <property type="project" value="InterPro"/>
</dbReference>